<comment type="caution">
    <text evidence="2">The sequence shown here is derived from an EMBL/GenBank/DDBJ whole genome shotgun (WGS) entry which is preliminary data.</text>
</comment>
<accession>A0A8H3JAB3</accession>
<evidence type="ECO:0000256" key="1">
    <source>
        <dbReference type="SAM" id="Coils"/>
    </source>
</evidence>
<dbReference type="Gene3D" id="3.30.710.10">
    <property type="entry name" value="Potassium Channel Kv1.1, Chain A"/>
    <property type="match status" value="1"/>
</dbReference>
<evidence type="ECO:0000313" key="3">
    <source>
        <dbReference type="Proteomes" id="UP000664203"/>
    </source>
</evidence>
<dbReference type="EMBL" id="CAJPDR010001076">
    <property type="protein sequence ID" value="CAF9943512.1"/>
    <property type="molecule type" value="Genomic_DNA"/>
</dbReference>
<evidence type="ECO:0000313" key="2">
    <source>
        <dbReference type="EMBL" id="CAF9943512.1"/>
    </source>
</evidence>
<keyword evidence="3" id="KW-1185">Reference proteome</keyword>
<dbReference type="InterPro" id="IPR011333">
    <property type="entry name" value="SKP1/BTB/POZ_sf"/>
</dbReference>
<dbReference type="OrthoDB" id="6359816at2759"/>
<name>A0A8H3JAB3_9LECA</name>
<feature type="coiled-coil region" evidence="1">
    <location>
        <begin position="217"/>
        <end position="269"/>
    </location>
</feature>
<organism evidence="2 3">
    <name type="scientific">Alectoria fallacina</name>
    <dbReference type="NCBI Taxonomy" id="1903189"/>
    <lineage>
        <taxon>Eukaryota</taxon>
        <taxon>Fungi</taxon>
        <taxon>Dikarya</taxon>
        <taxon>Ascomycota</taxon>
        <taxon>Pezizomycotina</taxon>
        <taxon>Lecanoromycetes</taxon>
        <taxon>OSLEUM clade</taxon>
        <taxon>Lecanoromycetidae</taxon>
        <taxon>Lecanorales</taxon>
        <taxon>Lecanorineae</taxon>
        <taxon>Parmeliaceae</taxon>
        <taxon>Alectoria</taxon>
    </lineage>
</organism>
<gene>
    <name evidence="2" type="ORF">ALECFALPRED_000527</name>
</gene>
<reference evidence="2" key="1">
    <citation type="submission" date="2021-03" db="EMBL/GenBank/DDBJ databases">
        <authorList>
            <person name="Tagirdzhanova G."/>
        </authorList>
    </citation>
    <scope>NUCLEOTIDE SEQUENCE</scope>
</reference>
<protein>
    <recommendedName>
        <fullName evidence="4">BTB domain-containing protein</fullName>
    </recommendedName>
</protein>
<keyword evidence="1" id="KW-0175">Coiled coil</keyword>
<dbReference type="PANTHER" id="PTHR47843:SF5">
    <property type="entry name" value="BTB_POZ DOMAIN PROTEIN"/>
    <property type="match status" value="1"/>
</dbReference>
<proteinExistence type="predicted"/>
<dbReference type="AlphaFoldDB" id="A0A8H3JAB3"/>
<dbReference type="PANTHER" id="PTHR47843">
    <property type="entry name" value="BTB DOMAIN-CONTAINING PROTEIN-RELATED"/>
    <property type="match status" value="1"/>
</dbReference>
<evidence type="ECO:0008006" key="4">
    <source>
        <dbReference type="Google" id="ProtNLM"/>
    </source>
</evidence>
<dbReference type="Proteomes" id="UP000664203">
    <property type="component" value="Unassembled WGS sequence"/>
</dbReference>
<sequence length="318" mass="36192">MTEAKMATIIMDHDDPQTVRRMLSYLYTLDYSDERLPEDPVKTVIADPALPPHLRHKSQTKIVGEARSGRTSSGVEDEVQYDPKRLNNVLVYAVADKYDIPELKELAKRKFHALVKNEWTSIEFEAVRDAVFGTVPSQDMGLRSIMCQLCIHHFQDIVKDVRLRSVVLSSEELAHALLENAMREKDKDMELLDGALAKQMSLQDELLAAKGDVRLVLDQKEKAEVLQRKELAKAKAETQTAVFLQRKELANAKEETQKAVNQRNALLSRLNALVDNANGWEECRNCGDDFGSWIERLGSSDDPRFQLRCSNCRCRHDV</sequence>